<name>A0A251PJP0_PRUPE</name>
<dbReference type="InterPro" id="IPR036318">
    <property type="entry name" value="FAD-bd_PCMH-like_sf"/>
</dbReference>
<dbReference type="EMBL" id="CM007654">
    <property type="protein sequence ID" value="ONI11280.1"/>
    <property type="molecule type" value="Genomic_DNA"/>
</dbReference>
<dbReference type="GO" id="GO:0071949">
    <property type="term" value="F:FAD binding"/>
    <property type="evidence" value="ECO:0007669"/>
    <property type="project" value="InterPro"/>
</dbReference>
<keyword evidence="11" id="KW-1185">Reference proteome</keyword>
<keyword evidence="4 8" id="KW-0732">Signal</keyword>
<dbReference type="FunFam" id="3.30.43.10:FF:000004">
    <property type="entry name" value="Berberine bridge enzyme-like 15"/>
    <property type="match status" value="1"/>
</dbReference>
<evidence type="ECO:0000256" key="3">
    <source>
        <dbReference type="ARBA" id="ARBA00022630"/>
    </source>
</evidence>
<comment type="cofactor">
    <cofactor evidence="1">
        <name>FAD</name>
        <dbReference type="ChEBI" id="CHEBI:57692"/>
    </cofactor>
</comment>
<dbReference type="OrthoDB" id="407275at2759"/>
<accession>A0A251PJP0</accession>
<feature type="chain" id="PRO_5012919562" description="FAD-binding PCMH-type domain-containing protein" evidence="8">
    <location>
        <begin position="24"/>
        <end position="530"/>
    </location>
</feature>
<dbReference type="Proteomes" id="UP000006882">
    <property type="component" value="Chromosome G4"/>
</dbReference>
<dbReference type="InterPro" id="IPR016169">
    <property type="entry name" value="FAD-bd_PCMH_sub2"/>
</dbReference>
<dbReference type="Pfam" id="PF01565">
    <property type="entry name" value="FAD_binding_4"/>
    <property type="match status" value="1"/>
</dbReference>
<evidence type="ECO:0000256" key="2">
    <source>
        <dbReference type="ARBA" id="ARBA00005466"/>
    </source>
</evidence>
<dbReference type="GO" id="GO:1901696">
    <property type="term" value="P:cannabinoid biosynthetic process"/>
    <property type="evidence" value="ECO:0007669"/>
    <property type="project" value="UniProtKB-ARBA"/>
</dbReference>
<dbReference type="PROSITE" id="PS51387">
    <property type="entry name" value="FAD_PCMH"/>
    <property type="match status" value="1"/>
</dbReference>
<dbReference type="AlphaFoldDB" id="A0A251PJP0"/>
<evidence type="ECO:0000259" key="9">
    <source>
        <dbReference type="PROSITE" id="PS51387"/>
    </source>
</evidence>
<keyword evidence="6" id="KW-1015">Disulfide bond</keyword>
<dbReference type="SMR" id="A0A251PJP0"/>
<evidence type="ECO:0000313" key="10">
    <source>
        <dbReference type="EMBL" id="ONI11280.1"/>
    </source>
</evidence>
<evidence type="ECO:0000256" key="5">
    <source>
        <dbReference type="ARBA" id="ARBA00022827"/>
    </source>
</evidence>
<dbReference type="InterPro" id="IPR006094">
    <property type="entry name" value="Oxid_FAD_bind_N"/>
</dbReference>
<evidence type="ECO:0000256" key="1">
    <source>
        <dbReference type="ARBA" id="ARBA00001974"/>
    </source>
</evidence>
<evidence type="ECO:0000256" key="8">
    <source>
        <dbReference type="SAM" id="SignalP"/>
    </source>
</evidence>
<dbReference type="Gene3D" id="3.30.465.10">
    <property type="match status" value="1"/>
</dbReference>
<evidence type="ECO:0000256" key="7">
    <source>
        <dbReference type="ARBA" id="ARBA00023180"/>
    </source>
</evidence>
<keyword evidence="7" id="KW-0325">Glycoprotein</keyword>
<organism evidence="10 11">
    <name type="scientific">Prunus persica</name>
    <name type="common">Peach</name>
    <name type="synonym">Amygdalus persica</name>
    <dbReference type="NCBI Taxonomy" id="3760"/>
    <lineage>
        <taxon>Eukaryota</taxon>
        <taxon>Viridiplantae</taxon>
        <taxon>Streptophyta</taxon>
        <taxon>Embryophyta</taxon>
        <taxon>Tracheophyta</taxon>
        <taxon>Spermatophyta</taxon>
        <taxon>Magnoliopsida</taxon>
        <taxon>eudicotyledons</taxon>
        <taxon>Gunneridae</taxon>
        <taxon>Pentapetalae</taxon>
        <taxon>rosids</taxon>
        <taxon>fabids</taxon>
        <taxon>Rosales</taxon>
        <taxon>Rosaceae</taxon>
        <taxon>Amygdaloideae</taxon>
        <taxon>Amygdaleae</taxon>
        <taxon>Prunus</taxon>
    </lineage>
</organism>
<proteinExistence type="inferred from homology"/>
<gene>
    <name evidence="10" type="ORF">PRUPE_4G098600</name>
</gene>
<dbReference type="PANTHER" id="PTHR32448">
    <property type="entry name" value="OS08G0158400 PROTEIN"/>
    <property type="match status" value="1"/>
</dbReference>
<dbReference type="Gene3D" id="3.30.43.10">
    <property type="entry name" value="Uridine Diphospho-n-acetylenolpyruvylglucosamine Reductase, domain 2"/>
    <property type="match status" value="1"/>
</dbReference>
<comment type="similarity">
    <text evidence="2">Belongs to the oxygen-dependent FAD-linked oxidoreductase family.</text>
</comment>
<sequence length="530" mass="59617">MKFRNPNVLLFILSVLSISVSWATSATADFHGFLQCLTKRSHSAHPIQETIYTPQNASFQSVLVLHINNRRFSTPTTPKPLAIIAAKNESHVQATVVCAKRHGLQIKIRSGGHDFEGLSYTSDVPFVILDMFNLKSVDVNLAQKRAWVMSGATLGEVYYAIAAKTKVYGFPAGICPTVGAGGHFGGGGYGFMMRKYGLSVDNIVDAKIVTVKGTILDRKSMGEDLFWAIRGGGGASFGVILSWKLKLVPVPAKVTVFNVTRTIEEGATDLVYKWQTVAPKLPKELFLRAMPQVKNIDTKGKKTVAVSFLGHFLGKSDKVVALLNERFPELGLQRRDCHEVSWVESTVFWADNPIGTPINVLLNKPTEPETFYKGKSDYVKKPLPKHVFESIWKKMIEIENIWLDWNPYGGRMNEISVSATPYPHRAGNLFFALYYSSWYDEGIETTNKYLGLIRELYEMMTPYVSENPREAFQNYRDLDIGANQDSQTNFETAKLYGKKYFKGNFDRLVRVKTKVDPHNFFKHKQSIPTL</sequence>
<reference evidence="10 11" key="1">
    <citation type="journal article" date="2013" name="Nat. Genet.">
        <title>The high-quality draft genome of peach (Prunus persica) identifies unique patterns of genetic diversity, domestication and genome evolution.</title>
        <authorList>
            <consortium name="International Peach Genome Initiative"/>
            <person name="Verde I."/>
            <person name="Abbott A.G."/>
            <person name="Scalabrin S."/>
            <person name="Jung S."/>
            <person name="Shu S."/>
            <person name="Marroni F."/>
            <person name="Zhebentyayeva T."/>
            <person name="Dettori M.T."/>
            <person name="Grimwood J."/>
            <person name="Cattonaro F."/>
            <person name="Zuccolo A."/>
            <person name="Rossini L."/>
            <person name="Jenkins J."/>
            <person name="Vendramin E."/>
            <person name="Meisel L.A."/>
            <person name="Decroocq V."/>
            <person name="Sosinski B."/>
            <person name="Prochnik S."/>
            <person name="Mitros T."/>
            <person name="Policriti A."/>
            <person name="Cipriani G."/>
            <person name="Dondini L."/>
            <person name="Ficklin S."/>
            <person name="Goodstein D.M."/>
            <person name="Xuan P."/>
            <person name="Del Fabbro C."/>
            <person name="Aramini V."/>
            <person name="Copetti D."/>
            <person name="Gonzalez S."/>
            <person name="Horner D.S."/>
            <person name="Falchi R."/>
            <person name="Lucas S."/>
            <person name="Mica E."/>
            <person name="Maldonado J."/>
            <person name="Lazzari B."/>
            <person name="Bielenberg D."/>
            <person name="Pirona R."/>
            <person name="Miculan M."/>
            <person name="Barakat A."/>
            <person name="Testolin R."/>
            <person name="Stella A."/>
            <person name="Tartarini S."/>
            <person name="Tonutti P."/>
            <person name="Arus P."/>
            <person name="Orellana A."/>
            <person name="Wells C."/>
            <person name="Main D."/>
            <person name="Vizzotto G."/>
            <person name="Silva H."/>
            <person name="Salamini F."/>
            <person name="Schmutz J."/>
            <person name="Morgante M."/>
            <person name="Rokhsar D.S."/>
        </authorList>
    </citation>
    <scope>NUCLEOTIDE SEQUENCE [LARGE SCALE GENOMIC DNA]</scope>
    <source>
        <strain evidence="11">cv. Nemared</strain>
    </source>
</reference>
<evidence type="ECO:0000313" key="11">
    <source>
        <dbReference type="Proteomes" id="UP000006882"/>
    </source>
</evidence>
<dbReference type="Pfam" id="PF08031">
    <property type="entry name" value="BBE"/>
    <property type="match status" value="1"/>
</dbReference>
<dbReference type="InterPro" id="IPR016167">
    <property type="entry name" value="FAD-bd_PCMH_sub1"/>
</dbReference>
<evidence type="ECO:0000256" key="6">
    <source>
        <dbReference type="ARBA" id="ARBA00023157"/>
    </source>
</evidence>
<dbReference type="eggNOG" id="ENOG502RKCK">
    <property type="taxonomic scope" value="Eukaryota"/>
</dbReference>
<dbReference type="Gene3D" id="3.40.462.20">
    <property type="match status" value="1"/>
</dbReference>
<keyword evidence="3" id="KW-0285">Flavoprotein</keyword>
<dbReference type="InterPro" id="IPR012951">
    <property type="entry name" value="BBE"/>
</dbReference>
<dbReference type="GO" id="GO:0016491">
    <property type="term" value="F:oxidoreductase activity"/>
    <property type="evidence" value="ECO:0007669"/>
    <property type="project" value="InterPro"/>
</dbReference>
<dbReference type="SUPFAM" id="SSF56176">
    <property type="entry name" value="FAD-binding/transporter-associated domain-like"/>
    <property type="match status" value="1"/>
</dbReference>
<feature type="signal peptide" evidence="8">
    <location>
        <begin position="1"/>
        <end position="23"/>
    </location>
</feature>
<dbReference type="Gramene" id="ONI11280">
    <property type="protein sequence ID" value="ONI11280"/>
    <property type="gene ID" value="PRUPE_4G098600"/>
</dbReference>
<dbReference type="InterPro" id="IPR016166">
    <property type="entry name" value="FAD-bd_PCMH"/>
</dbReference>
<protein>
    <recommendedName>
        <fullName evidence="9">FAD-binding PCMH-type domain-containing protein</fullName>
    </recommendedName>
</protein>
<keyword evidence="5" id="KW-0274">FAD</keyword>
<evidence type="ECO:0000256" key="4">
    <source>
        <dbReference type="ARBA" id="ARBA00022729"/>
    </source>
</evidence>
<feature type="domain" description="FAD-binding PCMH-type" evidence="9">
    <location>
        <begin position="76"/>
        <end position="250"/>
    </location>
</feature>